<proteinExistence type="predicted"/>
<dbReference type="Proteomes" id="UP001595859">
    <property type="component" value="Unassembled WGS sequence"/>
</dbReference>
<dbReference type="EMBL" id="JBHSIS010000002">
    <property type="protein sequence ID" value="MFC4852889.1"/>
    <property type="molecule type" value="Genomic_DNA"/>
</dbReference>
<sequence length="84" mass="8466">MNKVSKLATQVAAKVAKVAAATAAGIAGISAVVVLTASGGTAAADGGCLDDMHWVVCPTLDEVTDTVDDITDGIADDITHDMHW</sequence>
<evidence type="ECO:0000313" key="2">
    <source>
        <dbReference type="Proteomes" id="UP001595859"/>
    </source>
</evidence>
<evidence type="ECO:0000313" key="1">
    <source>
        <dbReference type="EMBL" id="MFC4852889.1"/>
    </source>
</evidence>
<comment type="caution">
    <text evidence="1">The sequence shown here is derived from an EMBL/GenBank/DDBJ whole genome shotgun (WGS) entry which is preliminary data.</text>
</comment>
<reference evidence="2" key="1">
    <citation type="journal article" date="2019" name="Int. J. Syst. Evol. Microbiol.">
        <title>The Global Catalogue of Microorganisms (GCM) 10K type strain sequencing project: providing services to taxonomists for standard genome sequencing and annotation.</title>
        <authorList>
            <consortium name="The Broad Institute Genomics Platform"/>
            <consortium name="The Broad Institute Genome Sequencing Center for Infectious Disease"/>
            <person name="Wu L."/>
            <person name="Ma J."/>
        </authorList>
    </citation>
    <scope>NUCLEOTIDE SEQUENCE [LARGE SCALE GENOMIC DNA]</scope>
    <source>
        <strain evidence="2">ZS-22-S1</strain>
    </source>
</reference>
<protein>
    <submittedName>
        <fullName evidence="1">Uncharacterized protein</fullName>
    </submittedName>
</protein>
<dbReference type="RefSeq" id="WP_378054841.1">
    <property type="nucleotide sequence ID" value="NZ_JBHSIS010000002.1"/>
</dbReference>
<organism evidence="1 2">
    <name type="scientific">Actinophytocola glycyrrhizae</name>
    <dbReference type="NCBI Taxonomy" id="2044873"/>
    <lineage>
        <taxon>Bacteria</taxon>
        <taxon>Bacillati</taxon>
        <taxon>Actinomycetota</taxon>
        <taxon>Actinomycetes</taxon>
        <taxon>Pseudonocardiales</taxon>
        <taxon>Pseudonocardiaceae</taxon>
    </lineage>
</organism>
<keyword evidence="2" id="KW-1185">Reference proteome</keyword>
<accession>A0ABV9RW61</accession>
<name>A0ABV9RW61_9PSEU</name>
<gene>
    <name evidence="1" type="ORF">ACFPCV_05185</name>
</gene>